<reference evidence="9" key="1">
    <citation type="journal article" date="2019" name="Int. J. Syst. Evol. Microbiol.">
        <title>The Global Catalogue of Microorganisms (GCM) 10K type strain sequencing project: providing services to taxonomists for standard genome sequencing and annotation.</title>
        <authorList>
            <consortium name="The Broad Institute Genomics Platform"/>
            <consortium name="The Broad Institute Genome Sequencing Center for Infectious Disease"/>
            <person name="Wu L."/>
            <person name="Ma J."/>
        </authorList>
    </citation>
    <scope>NUCLEOTIDE SEQUENCE [LARGE SCALE GENOMIC DNA]</scope>
    <source>
        <strain evidence="9">JCM 17759</strain>
    </source>
</reference>
<feature type="domain" description="HTTM-like" evidence="7">
    <location>
        <begin position="26"/>
        <end position="317"/>
    </location>
</feature>
<comment type="subcellular location">
    <subcellularLocation>
        <location evidence="1">Endomembrane system</location>
        <topology evidence="1">Multi-pass membrane protein</topology>
    </subcellularLocation>
</comment>
<feature type="transmembrane region" description="Helical" evidence="6">
    <location>
        <begin position="96"/>
        <end position="117"/>
    </location>
</feature>
<evidence type="ECO:0000256" key="3">
    <source>
        <dbReference type="ARBA" id="ARBA00022989"/>
    </source>
</evidence>
<dbReference type="PANTHER" id="PTHR39535">
    <property type="entry name" value="SPORULATION-DELAYING PROTEIN SDPB"/>
    <property type="match status" value="1"/>
</dbReference>
<keyword evidence="9" id="KW-1185">Reference proteome</keyword>
<evidence type="ECO:0000256" key="6">
    <source>
        <dbReference type="SAM" id="Phobius"/>
    </source>
</evidence>
<feature type="transmembrane region" description="Helical" evidence="6">
    <location>
        <begin position="253"/>
        <end position="273"/>
    </location>
</feature>
<evidence type="ECO:0000256" key="5">
    <source>
        <dbReference type="SAM" id="MobiDB-lite"/>
    </source>
</evidence>
<protein>
    <submittedName>
        <fullName evidence="8">HTTM domain-containing protein</fullName>
    </submittedName>
</protein>
<evidence type="ECO:0000313" key="9">
    <source>
        <dbReference type="Proteomes" id="UP001500840"/>
    </source>
</evidence>
<name>A0ABP8MUT8_9BACT</name>
<comment type="caution">
    <text evidence="8">The sequence shown here is derived from an EMBL/GenBank/DDBJ whole genome shotgun (WGS) entry which is preliminary data.</text>
</comment>
<gene>
    <name evidence="8" type="ORF">GCM10023156_31880</name>
</gene>
<keyword evidence="2 6" id="KW-0812">Transmembrane</keyword>
<sequence length="406" mass="45894">MNGQTVIELFKSWVLQLVAAWDRFWFTPRYPQVLAMLRIVTGGMLFYSHLVLATQLGDFLGDHAWINNATIAQLHDGAFGSSDMGRSYLWHLSNPLLLWLHHGATLLITAAFAVGFMTRVTAPAAWFLQIMYIHRLTGTLFGLDQIVTYVAMYLMLTPSGSCFSVDAWLRERFSERRGSNRKLAWLLPENRPSVASNVGTRLLQLHLCVIYLFGGLAKARGELWWDGTAIWFAVANYEYQSMNMTWIGSYPRVFSALTHLTLFWEVFYCALVWPRLSRPVVIAIAILVHGGIATSLGMATFGFMMIAANCIFIEPKWLLLRSASEPATPSVASVAEDGCRNESVADDGDLRQREEKLAADKEKLKQRVETLKKRERKVRRAAKKLREQGAGDQQDLSELDEPLELD</sequence>
<feature type="transmembrane region" description="Helical" evidence="6">
    <location>
        <begin position="124"/>
        <end position="143"/>
    </location>
</feature>
<feature type="transmembrane region" description="Helical" evidence="6">
    <location>
        <begin position="279"/>
        <end position="312"/>
    </location>
</feature>
<feature type="region of interest" description="Disordered" evidence="5">
    <location>
        <begin position="375"/>
        <end position="406"/>
    </location>
</feature>
<organism evidence="8 9">
    <name type="scientific">Novipirellula rosea</name>
    <dbReference type="NCBI Taxonomy" id="1031540"/>
    <lineage>
        <taxon>Bacteria</taxon>
        <taxon>Pseudomonadati</taxon>
        <taxon>Planctomycetota</taxon>
        <taxon>Planctomycetia</taxon>
        <taxon>Pirellulales</taxon>
        <taxon>Pirellulaceae</taxon>
        <taxon>Novipirellula</taxon>
    </lineage>
</organism>
<evidence type="ECO:0000313" key="8">
    <source>
        <dbReference type="EMBL" id="GAA4456487.1"/>
    </source>
</evidence>
<accession>A0ABP8MUT8</accession>
<evidence type="ECO:0000256" key="2">
    <source>
        <dbReference type="ARBA" id="ARBA00022692"/>
    </source>
</evidence>
<dbReference type="EMBL" id="BAABGA010000037">
    <property type="protein sequence ID" value="GAA4456487.1"/>
    <property type="molecule type" value="Genomic_DNA"/>
</dbReference>
<feature type="compositionally biased region" description="Acidic residues" evidence="5">
    <location>
        <begin position="395"/>
        <end position="406"/>
    </location>
</feature>
<dbReference type="InterPro" id="IPR052964">
    <property type="entry name" value="Sporulation_signal_mat"/>
</dbReference>
<evidence type="ECO:0000256" key="4">
    <source>
        <dbReference type="ARBA" id="ARBA00023136"/>
    </source>
</evidence>
<dbReference type="PANTHER" id="PTHR39535:SF2">
    <property type="entry name" value="HTTM DOMAIN-CONTAINING PROTEIN"/>
    <property type="match status" value="1"/>
</dbReference>
<evidence type="ECO:0000256" key="1">
    <source>
        <dbReference type="ARBA" id="ARBA00004127"/>
    </source>
</evidence>
<evidence type="ECO:0000259" key="7">
    <source>
        <dbReference type="SMART" id="SM00752"/>
    </source>
</evidence>
<dbReference type="InterPro" id="IPR011020">
    <property type="entry name" value="HTTM-like"/>
</dbReference>
<dbReference type="Proteomes" id="UP001500840">
    <property type="component" value="Unassembled WGS sequence"/>
</dbReference>
<proteinExistence type="predicted"/>
<dbReference type="RefSeq" id="WP_345323579.1">
    <property type="nucleotide sequence ID" value="NZ_BAABGA010000037.1"/>
</dbReference>
<dbReference type="SMART" id="SM00752">
    <property type="entry name" value="HTTM"/>
    <property type="match status" value="1"/>
</dbReference>
<feature type="transmembrane region" description="Helical" evidence="6">
    <location>
        <begin position="33"/>
        <end position="52"/>
    </location>
</feature>
<keyword evidence="3 6" id="KW-1133">Transmembrane helix</keyword>
<keyword evidence="4 6" id="KW-0472">Membrane</keyword>